<name>A0ABW8SQ50_9CLOT</name>
<sequence length="156" mass="17023">MLKILKMKNKILTSLVIAVPLLLNTGVATTVSASSINNYSSNITYKYTYSFANFQTKLDALVVSGTITQAQKTTILDLYYNGKITIRETFKAQLDALVASGTIAQSQEYSILNVFTNWGSTWKIPAPTSGTRHDNPVPNAVKQNSQTSNGAKNNNI</sequence>
<reference evidence="3 4" key="1">
    <citation type="submission" date="2024-11" db="EMBL/GenBank/DDBJ databases">
        <authorList>
            <person name="Heng Y.C."/>
            <person name="Lim A.C.H."/>
            <person name="Lee J.K.Y."/>
            <person name="Kittelmann S."/>
        </authorList>
    </citation>
    <scope>NUCLEOTIDE SEQUENCE [LARGE SCALE GENOMIC DNA]</scope>
    <source>
        <strain evidence="3 4">WILCCON 0269</strain>
    </source>
</reference>
<comment type="caution">
    <text evidence="3">The sequence shown here is derived from an EMBL/GenBank/DDBJ whole genome shotgun (WGS) entry which is preliminary data.</text>
</comment>
<protein>
    <submittedName>
        <fullName evidence="3">Uncharacterized protein</fullName>
    </submittedName>
</protein>
<proteinExistence type="predicted"/>
<feature type="signal peptide" evidence="2">
    <location>
        <begin position="1"/>
        <end position="33"/>
    </location>
</feature>
<feature type="region of interest" description="Disordered" evidence="1">
    <location>
        <begin position="126"/>
        <end position="156"/>
    </location>
</feature>
<keyword evidence="2" id="KW-0732">Signal</keyword>
<organism evidence="3 4">
    <name type="scientific">Candidatus Clostridium eludens</name>
    <dbReference type="NCBI Taxonomy" id="3381663"/>
    <lineage>
        <taxon>Bacteria</taxon>
        <taxon>Bacillati</taxon>
        <taxon>Bacillota</taxon>
        <taxon>Clostridia</taxon>
        <taxon>Eubacteriales</taxon>
        <taxon>Clostridiaceae</taxon>
        <taxon>Clostridium</taxon>
    </lineage>
</organism>
<dbReference type="RefSeq" id="WP_406794324.1">
    <property type="nucleotide sequence ID" value="NZ_JBJHZX010000051.1"/>
</dbReference>
<evidence type="ECO:0000256" key="1">
    <source>
        <dbReference type="SAM" id="MobiDB-lite"/>
    </source>
</evidence>
<evidence type="ECO:0000313" key="4">
    <source>
        <dbReference type="Proteomes" id="UP001623660"/>
    </source>
</evidence>
<evidence type="ECO:0000313" key="3">
    <source>
        <dbReference type="EMBL" id="MFL0198217.1"/>
    </source>
</evidence>
<dbReference type="EMBL" id="JBJHZX010000051">
    <property type="protein sequence ID" value="MFL0198217.1"/>
    <property type="molecule type" value="Genomic_DNA"/>
</dbReference>
<dbReference type="Proteomes" id="UP001623660">
    <property type="component" value="Unassembled WGS sequence"/>
</dbReference>
<accession>A0ABW8SQ50</accession>
<gene>
    <name evidence="3" type="ORF">ACJDU8_22030</name>
</gene>
<feature type="chain" id="PRO_5045931348" evidence="2">
    <location>
        <begin position="34"/>
        <end position="156"/>
    </location>
</feature>
<feature type="compositionally biased region" description="Polar residues" evidence="1">
    <location>
        <begin position="141"/>
        <end position="156"/>
    </location>
</feature>
<keyword evidence="4" id="KW-1185">Reference proteome</keyword>
<evidence type="ECO:0000256" key="2">
    <source>
        <dbReference type="SAM" id="SignalP"/>
    </source>
</evidence>